<comment type="caution">
    <text evidence="3">The sequence shown here is derived from an EMBL/GenBank/DDBJ whole genome shotgun (WGS) entry which is preliminary data.</text>
</comment>
<dbReference type="OrthoDB" id="1110381at2"/>
<dbReference type="SUPFAM" id="SSF69304">
    <property type="entry name" value="Tricorn protease N-terminal domain"/>
    <property type="match status" value="1"/>
</dbReference>
<organism evidence="3 4">
    <name type="scientific">Dysgonomonas capnocytophagoides</name>
    <dbReference type="NCBI Taxonomy" id="45254"/>
    <lineage>
        <taxon>Bacteria</taxon>
        <taxon>Pseudomonadati</taxon>
        <taxon>Bacteroidota</taxon>
        <taxon>Bacteroidia</taxon>
        <taxon>Bacteroidales</taxon>
        <taxon>Dysgonomonadaceae</taxon>
        <taxon>Dysgonomonas</taxon>
    </lineage>
</organism>
<gene>
    <name evidence="3" type="ORF">E2605_14350</name>
</gene>
<evidence type="ECO:0000313" key="3">
    <source>
        <dbReference type="EMBL" id="TFD94998.1"/>
    </source>
</evidence>
<evidence type="ECO:0000256" key="1">
    <source>
        <dbReference type="PROSITE-ProRule" id="PRU00339"/>
    </source>
</evidence>
<keyword evidence="2" id="KW-0732">Signal</keyword>
<protein>
    <submittedName>
        <fullName evidence="3">Tetratricopeptide repeat protein</fullName>
    </submittedName>
</protein>
<dbReference type="RefSeq" id="WP_134436962.1">
    <property type="nucleotide sequence ID" value="NZ_SOML01000009.1"/>
</dbReference>
<dbReference type="Proteomes" id="UP000297861">
    <property type="component" value="Unassembled WGS sequence"/>
</dbReference>
<reference evidence="3 4" key="1">
    <citation type="submission" date="2019-03" db="EMBL/GenBank/DDBJ databases">
        <title>San Antonio Military Medical Center submission to MRSN (WRAIR), pending publication.</title>
        <authorList>
            <person name="Blyth D.M."/>
            <person name="Mccarthy S.L."/>
            <person name="Schall S.E."/>
            <person name="Stam J.A."/>
            <person name="Ong A.C."/>
            <person name="Mcgann P.T."/>
        </authorList>
    </citation>
    <scope>NUCLEOTIDE SEQUENCE [LARGE SCALE GENOMIC DNA]</scope>
    <source>
        <strain evidence="3 4">MRSN571793</strain>
    </source>
</reference>
<evidence type="ECO:0000256" key="2">
    <source>
        <dbReference type="SAM" id="SignalP"/>
    </source>
</evidence>
<dbReference type="PROSITE" id="PS50005">
    <property type="entry name" value="TPR"/>
    <property type="match status" value="1"/>
</dbReference>
<dbReference type="InterPro" id="IPR019734">
    <property type="entry name" value="TPR_rpt"/>
</dbReference>
<dbReference type="InterPro" id="IPR011990">
    <property type="entry name" value="TPR-like_helical_dom_sf"/>
</dbReference>
<dbReference type="SUPFAM" id="SSF81901">
    <property type="entry name" value="HCP-like"/>
    <property type="match status" value="1"/>
</dbReference>
<accession>A0A4Y8KXX6</accession>
<keyword evidence="1" id="KW-0802">TPR repeat</keyword>
<feature type="signal peptide" evidence="2">
    <location>
        <begin position="1"/>
        <end position="18"/>
    </location>
</feature>
<feature type="repeat" description="TPR" evidence="1">
    <location>
        <begin position="87"/>
        <end position="120"/>
    </location>
</feature>
<sequence>MKYWSLTILLFLFFGASAQNTKELAQAKADYKNGAFDKALPVFEREYNAKPNDASLNLWYGVCLVETGGDLKKSEECLLIASKRNLPESYLYLGDLYIKEYRVSEAEELLQRYAKARPREKESVLAPYNQALDKMQKAISRTEDIQIIDSLIVDKQSLLSAYKLSPEVGSLSRYQDVFESKGNVESVVYMNEKGSKIYFGEPSKSKYTLYSMDKLLSGYGNKKALSADNFGLDGDANYPFVLTDGSTIYFSAKDDNGLGGYDIYVTRYNFNNDSFLTPELLNMPFNSPANDYLYVFDEEKGVGWFATDRFQPEGKVCIYTFIPNEEVKLVESDDDKYIESRARITSIRNTWQPGKDYRSIREKAKKEVAKVETKSIDFTFIVDDSRIYHFYSDFKSTKARTMFQDLQSKQKSLDILNDNLETKRFDYSKASAAQKKSLSAIIVDLEKSQEQLMKTISDLGVNTRNEEIKVNHN</sequence>
<name>A0A4Y8KXX6_9BACT</name>
<keyword evidence="4" id="KW-1185">Reference proteome</keyword>
<proteinExistence type="predicted"/>
<dbReference type="Pfam" id="PF13432">
    <property type="entry name" value="TPR_16"/>
    <property type="match status" value="1"/>
</dbReference>
<dbReference type="STRING" id="1121485.GCA_000426485_02082"/>
<feature type="chain" id="PRO_5021246951" evidence="2">
    <location>
        <begin position="19"/>
        <end position="473"/>
    </location>
</feature>
<dbReference type="AlphaFoldDB" id="A0A4Y8KXX6"/>
<dbReference type="EMBL" id="SOML01000009">
    <property type="protein sequence ID" value="TFD94998.1"/>
    <property type="molecule type" value="Genomic_DNA"/>
</dbReference>
<dbReference type="Gene3D" id="1.25.40.10">
    <property type="entry name" value="Tetratricopeptide repeat domain"/>
    <property type="match status" value="1"/>
</dbReference>
<evidence type="ECO:0000313" key="4">
    <source>
        <dbReference type="Proteomes" id="UP000297861"/>
    </source>
</evidence>